<proteinExistence type="predicted"/>
<organism evidence="2">
    <name type="scientific">Arundo donax</name>
    <name type="common">Giant reed</name>
    <name type="synonym">Donax arundinaceus</name>
    <dbReference type="NCBI Taxonomy" id="35708"/>
    <lineage>
        <taxon>Eukaryota</taxon>
        <taxon>Viridiplantae</taxon>
        <taxon>Streptophyta</taxon>
        <taxon>Embryophyta</taxon>
        <taxon>Tracheophyta</taxon>
        <taxon>Spermatophyta</taxon>
        <taxon>Magnoliopsida</taxon>
        <taxon>Liliopsida</taxon>
        <taxon>Poales</taxon>
        <taxon>Poaceae</taxon>
        <taxon>PACMAD clade</taxon>
        <taxon>Arundinoideae</taxon>
        <taxon>Arundineae</taxon>
        <taxon>Arundo</taxon>
    </lineage>
</organism>
<reference evidence="2" key="1">
    <citation type="submission" date="2014-09" db="EMBL/GenBank/DDBJ databases">
        <authorList>
            <person name="Magalhaes I.L.F."/>
            <person name="Oliveira U."/>
            <person name="Santos F.R."/>
            <person name="Vidigal T.H.D.A."/>
            <person name="Brescovit A.D."/>
            <person name="Santos A.J."/>
        </authorList>
    </citation>
    <scope>NUCLEOTIDE SEQUENCE</scope>
    <source>
        <tissue evidence="2">Shoot tissue taken approximately 20 cm above the soil surface</tissue>
    </source>
</reference>
<name>A0A0A9ANC3_ARUDO</name>
<accession>A0A0A9ANC3</accession>
<feature type="region of interest" description="Disordered" evidence="1">
    <location>
        <begin position="1"/>
        <end position="23"/>
    </location>
</feature>
<dbReference type="AlphaFoldDB" id="A0A0A9ANC3"/>
<sequence length="23" mass="2506">MHGRWNVCPHSGKLRAVSPASKS</sequence>
<evidence type="ECO:0000256" key="1">
    <source>
        <dbReference type="SAM" id="MobiDB-lite"/>
    </source>
</evidence>
<protein>
    <submittedName>
        <fullName evidence="2">Uncharacterized protein</fullName>
    </submittedName>
</protein>
<dbReference type="EMBL" id="GBRH01247455">
    <property type="protein sequence ID" value="JAD50440.1"/>
    <property type="molecule type" value="Transcribed_RNA"/>
</dbReference>
<reference evidence="2" key="2">
    <citation type="journal article" date="2015" name="Data Brief">
        <title>Shoot transcriptome of the giant reed, Arundo donax.</title>
        <authorList>
            <person name="Barrero R.A."/>
            <person name="Guerrero F.D."/>
            <person name="Moolhuijzen P."/>
            <person name="Goolsby J.A."/>
            <person name="Tidwell J."/>
            <person name="Bellgard S.E."/>
            <person name="Bellgard M.I."/>
        </authorList>
    </citation>
    <scope>NUCLEOTIDE SEQUENCE</scope>
    <source>
        <tissue evidence="2">Shoot tissue taken approximately 20 cm above the soil surface</tissue>
    </source>
</reference>
<evidence type="ECO:0000313" key="2">
    <source>
        <dbReference type="EMBL" id="JAD50440.1"/>
    </source>
</evidence>